<dbReference type="Pfam" id="PF21112">
    <property type="entry name" value="CsgH"/>
    <property type="match status" value="1"/>
</dbReference>
<evidence type="ECO:0000259" key="1">
    <source>
        <dbReference type="Pfam" id="PF21112"/>
    </source>
</evidence>
<dbReference type="BioCyc" id="RPAL652103:RPDX1_RS06185-MONOMER"/>
<accession>E6VF87</accession>
<dbReference type="InterPro" id="IPR053722">
    <property type="entry name" value="Curli_assembly_CsgC/AgfC"/>
</dbReference>
<dbReference type="NCBIfam" id="NF041112">
    <property type="entry name" value="chap_CsgH_alph"/>
    <property type="match status" value="1"/>
</dbReference>
<reference evidence="2" key="1">
    <citation type="submission" date="2010-12" db="EMBL/GenBank/DDBJ databases">
        <title>Complete sequence of Rhodopseudomonas palustris DX-1.</title>
        <authorList>
            <consortium name="US DOE Joint Genome Institute"/>
            <person name="Lucas S."/>
            <person name="Copeland A."/>
            <person name="Lapidus A."/>
            <person name="Cheng J.-F."/>
            <person name="Goodwin L."/>
            <person name="Pitluck S."/>
            <person name="Misra M."/>
            <person name="Chertkov O."/>
            <person name="Detter J.C."/>
            <person name="Han C."/>
            <person name="Tapia R."/>
            <person name="Land M."/>
            <person name="Hauser L."/>
            <person name="Kyrpides N."/>
            <person name="Ivanova N."/>
            <person name="Ovchinnikova G."/>
            <person name="Logan B."/>
            <person name="Oda Y."/>
            <person name="Harwood C."/>
            <person name="Woyke T."/>
        </authorList>
    </citation>
    <scope>NUCLEOTIDE SEQUENCE [LARGE SCALE GENOMIC DNA]</scope>
    <source>
        <strain evidence="2">DX-1</strain>
    </source>
</reference>
<dbReference type="STRING" id="652103.Rpdx1_1250"/>
<dbReference type="AlphaFoldDB" id="E6VF87"/>
<sequence precursor="true">MAVDQVPPVVQCEVEAAVSGGHVTLQGVITAVRDGAGSYKLAVDKAGAAGTSRIKQAGAFTAIAEQRVTVGNVVLDYSSANRYAARLDVSFGSVTIQCNLDPETVK</sequence>
<dbReference type="PDBsum" id="2N59"/>
<name>E6VF87_RHOPX</name>
<evidence type="ECO:0000313" key="3">
    <source>
        <dbReference type="Proteomes" id="UP000001402"/>
    </source>
</evidence>
<reference evidence="4" key="2">
    <citation type="journal article" date="2016" name="Sci. Rep.">
        <title>Electrostatically-guided inhibition of Curli amyloid nucleation by the CsgC-like family of chaperones.</title>
        <authorList>
            <person name="Taylor J.D."/>
            <person name="Hawthorne W.J."/>
            <person name="Lo J."/>
            <person name="Dear A."/>
            <person name="Jain N."/>
            <person name="Meisl G."/>
            <person name="Andreasen M."/>
            <person name="Fletcher C."/>
            <person name="Koch M."/>
            <person name="Darvill N."/>
            <person name="Scull N."/>
            <person name="Escalera-Maurer A."/>
            <person name="Sefer L."/>
            <person name="Wenman R."/>
            <person name="Lambert S."/>
            <person name="Jean J."/>
            <person name="Xu Y."/>
            <person name="Turner B."/>
            <person name="Kazarian S.G."/>
            <person name="Chapman M.R."/>
            <person name="Bubeck D."/>
            <person name="de Simone A."/>
            <person name="Knowles T.P."/>
            <person name="Matthews S.J."/>
        </authorList>
    </citation>
    <scope>STRUCTURE BY NMR OF 10-106</scope>
    <scope>DISULFIDE BONDS</scope>
</reference>
<evidence type="ECO:0007829" key="4">
    <source>
        <dbReference type="PDB" id="2N59"/>
    </source>
</evidence>
<dbReference type="InterPro" id="IPR048632">
    <property type="entry name" value="CsgH-like"/>
</dbReference>
<gene>
    <name evidence="2" type="ordered locus">Rpdx1_1250</name>
</gene>
<dbReference type="EMBL" id="CP002418">
    <property type="protein sequence ID" value="ADU42875.1"/>
    <property type="molecule type" value="Genomic_DNA"/>
</dbReference>
<proteinExistence type="evidence at protein level"/>
<feature type="disulfide bond" evidence="4">
    <location>
        <begin position="12"/>
        <end position="98"/>
    </location>
</feature>
<evidence type="ECO:0000313" key="2">
    <source>
        <dbReference type="EMBL" id="ADU42875.1"/>
    </source>
</evidence>
<dbReference type="KEGG" id="rpx:Rpdx1_1250"/>
<keyword evidence="4" id="KW-0002">3D-structure</keyword>
<dbReference type="InterPro" id="IPR047726">
    <property type="entry name" value="CsgH_dom"/>
</dbReference>
<dbReference type="OrthoDB" id="8139371at2"/>
<dbReference type="Gene3D" id="2.60.40.2420">
    <property type="match status" value="1"/>
</dbReference>
<dbReference type="PDB" id="2N59">
    <property type="method" value="NMR"/>
    <property type="chains" value="A=10-106"/>
</dbReference>
<dbReference type="BMRB" id="E6VF87"/>
<protein>
    <recommendedName>
        <fullName evidence="1">CsgH-like domain-containing protein</fullName>
    </recommendedName>
</protein>
<organism evidence="2 3">
    <name type="scientific">Rhodopseudomonas palustris (strain DX-1)</name>
    <dbReference type="NCBI Taxonomy" id="652103"/>
    <lineage>
        <taxon>Bacteria</taxon>
        <taxon>Pseudomonadati</taxon>
        <taxon>Pseudomonadota</taxon>
        <taxon>Alphaproteobacteria</taxon>
        <taxon>Hyphomicrobiales</taxon>
        <taxon>Nitrobacteraceae</taxon>
        <taxon>Rhodopseudomonas</taxon>
    </lineage>
</organism>
<dbReference type="Proteomes" id="UP000001402">
    <property type="component" value="Chromosome"/>
</dbReference>
<dbReference type="HOGENOM" id="CLU_2221192_0_0_5"/>
<dbReference type="SMR" id="E6VF87"/>
<feature type="domain" description="CsgH-like" evidence="1">
    <location>
        <begin position="10"/>
        <end position="98"/>
    </location>
</feature>